<dbReference type="RefSeq" id="YP_010359947.1">
    <property type="nucleotide sequence ID" value="NC_062778.1"/>
</dbReference>
<accession>A0AAE7RX72</accession>
<dbReference type="EMBL" id="MZ130488">
    <property type="protein sequence ID" value="QWM90375.1"/>
    <property type="molecule type" value="Genomic_DNA"/>
</dbReference>
<sequence length="736" mass="83209">MINEDRMLKTLTFVNVHKHIKALFIMIIKWLGIIDDTLEKKADLIGGKVPAEQLPSYVDDVIDIAIFVTKTELVNNIGEANYTNKSFIVNSPTSDSLYNKIVITNANTSQNDWEIIDPEDGKIYINEANNHSYRWSGNSFVDLDKNFNDRLNVIENKLSIINLSGLTNNYDLSTATNEISTLKAKLLSNNNSANMLLRIVDTNNKSYYCKILTRDYTTVSTNISINIDIENKGCIQTYNITDDNITLINNNATLFITSNTNNNKLECNKIISNVTTAHISYNNIIYTQVDLSGTNSVRFIGYNSNGILNYYALNKSTGVIQTMNTYNITKTCLYKANLSLTDNEKQNIQENLNVLYFTTNTNEARLAQIQKYDLKNKKNKSFSSVYNINNVIYYGVCSLYSDTEMSLTSFRKYSVITNIISLDTGEVITDFIMSLQEIFNHQSYKVLGGNKININDWYSALINSIYPTSIIVKEDNITNAVDDSTANKISISGKIIYEPTDNKIIEFSRGEETEDAIYFISNYSADQYKQLKYNKSTKKFDAVSINNYTGSSSSISDLFIDITGKFGNITNELHNQIINAPAIIFNNVIYFKTSTVDGIKIHFINYEENGDLSELIYTIASKSFTTNSVSNTIINKEVIISKAMKNIVPADIFTTNLLQTINIVENANRLNIIVKDNSSIKQTLTILNVSKTLQNGDLITANYSITCAFNEIIYYGNVENNVYNMIAYKTFYSLFY</sequence>
<gene>
    <name evidence="1" type="primary">gp_25638</name>
</gene>
<dbReference type="Proteomes" id="UP000827442">
    <property type="component" value="Segment"/>
</dbReference>
<organism evidence="1 2">
    <name type="scientific">uncultured phage cr17_1</name>
    <dbReference type="NCBI Taxonomy" id="2986404"/>
    <lineage>
        <taxon>Viruses</taxon>
        <taxon>Duplodnaviria</taxon>
        <taxon>Heunggongvirae</taxon>
        <taxon>Uroviricota</taxon>
        <taxon>Caudoviricetes</taxon>
        <taxon>Crassvirales</taxon>
        <taxon>Intestiviridae</taxon>
        <taxon>Crudevirinae</taxon>
        <taxon>Endlipuvirus</taxon>
        <taxon>Endlipuvirus intestinihominis</taxon>
    </lineage>
</organism>
<evidence type="ECO:0000313" key="2">
    <source>
        <dbReference type="Proteomes" id="UP000827442"/>
    </source>
</evidence>
<dbReference type="GeneID" id="75691591"/>
<reference evidence="1 2" key="1">
    <citation type="submission" date="2021-04" db="EMBL/GenBank/DDBJ databases">
        <authorList>
            <person name="Shkoporov A.N."/>
            <person name="Stockdale S.R."/>
            <person name="Guerin E."/>
            <person name="Ross R.P."/>
            <person name="Hill C."/>
        </authorList>
    </citation>
    <scope>NUCLEOTIDE SEQUENCE [LARGE SCALE GENOMIC DNA]</scope>
    <source>
        <strain evidence="2">cr17_1</strain>
    </source>
</reference>
<dbReference type="KEGG" id="vg:75691591"/>
<proteinExistence type="predicted"/>
<keyword evidence="2" id="KW-1185">Reference proteome</keyword>
<name>A0AAE7RX72_9CAUD</name>
<evidence type="ECO:0000313" key="1">
    <source>
        <dbReference type="EMBL" id="QWM90375.1"/>
    </source>
</evidence>
<protein>
    <submittedName>
        <fullName evidence="1">Uncharacterized protein</fullName>
    </submittedName>
</protein>